<feature type="binding site" evidence="2">
    <location>
        <position position="244"/>
    </location>
    <ligand>
        <name>Mg(2+)</name>
        <dbReference type="ChEBI" id="CHEBI:18420"/>
    </ligand>
</feature>
<accession>A0A546XB18</accession>
<dbReference type="AlphaFoldDB" id="A0A546XB18"/>
<feature type="chain" id="PRO_5021716831" evidence="4">
    <location>
        <begin position="21"/>
        <end position="584"/>
    </location>
</feature>
<dbReference type="PANTHER" id="PTHR11596">
    <property type="entry name" value="ALKALINE PHOSPHATASE"/>
    <property type="match status" value="1"/>
</dbReference>
<sequence>MRKIVAALVATTFLAGAAQAAEVYPLDRATILTGSPFDFKAEFDAVVKPEDVKITVNGQDYKAVLGKDVEFVAEEKNKDKVLGSAVILRGITLANAGDYKVEVSAGSETKNVTWTVYGTPAQAKAKNVIFLIADGLSVAHRTAARIMSKGMTEGKANGRLNMDDVPPVAFIGTSATDAVATDSANTMSAYMTGHKTAVNAIGVYADRTPASLDDPKVETLAEALRRQTKKSIGIISTAELQDATPAAVVAHTRKRGDKADINGMLFDVKPDVLLGGGSAYFLPQATAGSKRKDDKDYIALFKEAGYTLATSKAELATAAGTNTGKILGLFHTGNMDTTLDREFLKKGTTGKFPDQPGLVEMTKVALDSLSKNPEGFFLMVEAANVDKMSHPLDWDRAVVDTIEFDKAIGVAREFAAKNPDTLIIVTGDHTHGVSIIGTVDDDKPGTDMREKVGTYAEAGFPNYEDKDGDGYPDKVDVSRRLFLNANNGPDHYETFRPKLDGPFAPAIQNEKKEYIANEQYKDVPGAVLVTGIIPKSSDSGVHAVDDVVLQAEGPGAEGFRGYMEQSDVYKGLAEAFALGAKQTN</sequence>
<dbReference type="PANTHER" id="PTHR11596:SF72">
    <property type="entry name" value="ALKALINE PHOSPHATASE"/>
    <property type="match status" value="1"/>
</dbReference>
<feature type="binding site" evidence="2">
    <location>
        <position position="386"/>
    </location>
    <ligand>
        <name>Zn(2+)</name>
        <dbReference type="ChEBI" id="CHEBI:29105"/>
        <label>2</label>
    </ligand>
</feature>
<feature type="active site" description="Phosphoserine intermediate" evidence="1">
    <location>
        <position position="183"/>
    </location>
</feature>
<gene>
    <name evidence="5" type="ORF">EXN68_22575</name>
</gene>
<evidence type="ECO:0000256" key="3">
    <source>
        <dbReference type="RuleBase" id="RU003946"/>
    </source>
</evidence>
<feature type="binding site" evidence="2">
    <location>
        <position position="134"/>
    </location>
    <ligand>
        <name>Zn(2+)</name>
        <dbReference type="ChEBI" id="CHEBI:29105"/>
        <label>2</label>
    </ligand>
</feature>
<dbReference type="InterPro" id="IPR017850">
    <property type="entry name" value="Alkaline_phosphatase_core_sf"/>
</dbReference>
<evidence type="ECO:0000313" key="5">
    <source>
        <dbReference type="EMBL" id="TRA97926.1"/>
    </source>
</evidence>
<feature type="binding site" evidence="2">
    <location>
        <position position="134"/>
    </location>
    <ligand>
        <name>Mg(2+)</name>
        <dbReference type="ChEBI" id="CHEBI:18420"/>
    </ligand>
</feature>
<dbReference type="OrthoDB" id="9794455at2"/>
<feature type="signal peptide" evidence="4">
    <location>
        <begin position="1"/>
        <end position="20"/>
    </location>
</feature>
<name>A0A546XB18_RHIRH</name>
<dbReference type="GO" id="GO:0004035">
    <property type="term" value="F:alkaline phosphatase activity"/>
    <property type="evidence" value="ECO:0007669"/>
    <property type="project" value="TreeGrafter"/>
</dbReference>
<dbReference type="Gene3D" id="3.40.720.10">
    <property type="entry name" value="Alkaline Phosphatase, subunit A"/>
    <property type="match status" value="1"/>
</dbReference>
<feature type="binding site" evidence="2">
    <location>
        <position position="390"/>
    </location>
    <ligand>
        <name>Zn(2+)</name>
        <dbReference type="ChEBI" id="CHEBI:29105"/>
        <label>2</label>
    </ligand>
</feature>
<evidence type="ECO:0000256" key="2">
    <source>
        <dbReference type="PIRSR" id="PIRSR601952-2"/>
    </source>
</evidence>
<dbReference type="SMART" id="SM00098">
    <property type="entry name" value="alkPPc"/>
    <property type="match status" value="1"/>
</dbReference>
<evidence type="ECO:0000313" key="6">
    <source>
        <dbReference type="Proteomes" id="UP000315434"/>
    </source>
</evidence>
<dbReference type="RefSeq" id="WP_142842959.1">
    <property type="nucleotide sequence ID" value="NZ_JAPZAC010000009.1"/>
</dbReference>
<keyword evidence="2" id="KW-0479">Metal-binding</keyword>
<proteinExistence type="inferred from homology"/>
<comment type="caution">
    <text evidence="5">The sequence shown here is derived from an EMBL/GenBank/DDBJ whole genome shotgun (WGS) entry which is preliminary data.</text>
</comment>
<reference evidence="5 6" key="1">
    <citation type="journal article" date="2019" name="Appl. Microbiol. Biotechnol.">
        <title>Differential efficiency of wild type rhizogenic strains for rol gene transformation of plants.</title>
        <authorList>
            <person name="Desmet S."/>
            <person name="De Keyser E."/>
            <person name="Van Vaerenbergh J."/>
            <person name="Baeyen S."/>
            <person name="Van Huylenbroeck J."/>
            <person name="Geelen D."/>
            <person name="Dhooghe E."/>
        </authorList>
    </citation>
    <scope>NUCLEOTIDE SEQUENCE [LARGE SCALE GENOMIC DNA]</scope>
    <source>
        <strain evidence="5 6">GBBC3284</strain>
    </source>
</reference>
<evidence type="ECO:0000256" key="1">
    <source>
        <dbReference type="PIRSR" id="PIRSR601952-1"/>
    </source>
</evidence>
<dbReference type="SUPFAM" id="SSF53649">
    <property type="entry name" value="Alkaline phosphatase-like"/>
    <property type="match status" value="1"/>
</dbReference>
<comment type="cofactor">
    <cofactor evidence="2">
        <name>Zn(2+)</name>
        <dbReference type="ChEBI" id="CHEBI:29105"/>
    </cofactor>
    <text evidence="2">Binds 2 Zn(2+) ions.</text>
</comment>
<feature type="binding site" evidence="2">
    <location>
        <position position="242"/>
    </location>
    <ligand>
        <name>Mg(2+)</name>
        <dbReference type="ChEBI" id="CHEBI:18420"/>
    </ligand>
</feature>
<dbReference type="Pfam" id="PF00245">
    <property type="entry name" value="Alk_phosphatase"/>
    <property type="match status" value="1"/>
</dbReference>
<feature type="binding site" evidence="2">
    <location>
        <position position="381"/>
    </location>
    <ligand>
        <name>Mg(2+)</name>
        <dbReference type="ChEBI" id="CHEBI:18420"/>
    </ligand>
</feature>
<dbReference type="GO" id="GO:0046872">
    <property type="term" value="F:metal ion binding"/>
    <property type="evidence" value="ECO:0007669"/>
    <property type="project" value="UniProtKB-KW"/>
</dbReference>
<feature type="binding site" evidence="2">
    <location>
        <position position="429"/>
    </location>
    <ligand>
        <name>Zn(2+)</name>
        <dbReference type="ChEBI" id="CHEBI:29105"/>
        <label>2</label>
    </ligand>
</feature>
<dbReference type="CDD" id="cd16012">
    <property type="entry name" value="ALP"/>
    <property type="match status" value="1"/>
</dbReference>
<dbReference type="PRINTS" id="PR00113">
    <property type="entry name" value="ALKPHPHTASE"/>
</dbReference>
<comment type="similarity">
    <text evidence="3">Belongs to the alkaline phosphatase family.</text>
</comment>
<dbReference type="Proteomes" id="UP000315434">
    <property type="component" value="Unassembled WGS sequence"/>
</dbReference>
<keyword evidence="4" id="KW-0732">Signal</keyword>
<organism evidence="5 6">
    <name type="scientific">Rhizobium rhizogenes</name>
    <name type="common">Agrobacterium rhizogenes</name>
    <dbReference type="NCBI Taxonomy" id="359"/>
    <lineage>
        <taxon>Bacteria</taxon>
        <taxon>Pseudomonadati</taxon>
        <taxon>Pseudomonadota</taxon>
        <taxon>Alphaproteobacteria</taxon>
        <taxon>Hyphomicrobiales</taxon>
        <taxon>Rhizobiaceae</taxon>
        <taxon>Rhizobium/Agrobacterium group</taxon>
        <taxon>Rhizobium</taxon>
    </lineage>
</organism>
<dbReference type="EMBL" id="SGNY01000009">
    <property type="protein sequence ID" value="TRA97926.1"/>
    <property type="molecule type" value="Genomic_DNA"/>
</dbReference>
<protein>
    <submittedName>
        <fullName evidence="5">Alkaline phosphatase</fullName>
    </submittedName>
</protein>
<keyword evidence="2" id="KW-0862">Zinc</keyword>
<evidence type="ECO:0000256" key="4">
    <source>
        <dbReference type="SAM" id="SignalP"/>
    </source>
</evidence>
<feature type="binding site" evidence="2">
    <location>
        <position position="428"/>
    </location>
    <ligand>
        <name>Zn(2+)</name>
        <dbReference type="ChEBI" id="CHEBI:29105"/>
        <label>2</label>
    </ligand>
</feature>
<dbReference type="InterPro" id="IPR001952">
    <property type="entry name" value="Alkaline_phosphatase"/>
</dbReference>
<comment type="cofactor">
    <cofactor evidence="2">
        <name>Mg(2+)</name>
        <dbReference type="ChEBI" id="CHEBI:18420"/>
    </cofactor>
    <text evidence="2">Binds 1 Mg(2+) ion.</text>
</comment>
<feature type="binding site" evidence="2">
    <location>
        <position position="542"/>
    </location>
    <ligand>
        <name>Zn(2+)</name>
        <dbReference type="ChEBI" id="CHEBI:29105"/>
        <label>2</label>
    </ligand>
</feature>
<keyword evidence="2" id="KW-0460">Magnesium</keyword>